<evidence type="ECO:0000313" key="7">
    <source>
        <dbReference type="Proteomes" id="UP000554144"/>
    </source>
</evidence>
<dbReference type="Pfam" id="PF03466">
    <property type="entry name" value="LysR_substrate"/>
    <property type="match status" value="1"/>
</dbReference>
<dbReference type="InterPro" id="IPR005119">
    <property type="entry name" value="LysR_subst-bd"/>
</dbReference>
<reference evidence="6 7" key="1">
    <citation type="submission" date="2020-07" db="EMBL/GenBank/DDBJ databases">
        <title>Taxonomic revisions and descriptions of new bacterial species based on genomic comparisons in the high-G+C-content subgroup of the family Alcaligenaceae.</title>
        <authorList>
            <person name="Szabo A."/>
            <person name="Felfoldi T."/>
        </authorList>
    </citation>
    <scope>NUCLEOTIDE SEQUENCE [LARGE SCALE GENOMIC DNA]</scope>
    <source>
        <strain evidence="6 7">DSM 25667</strain>
    </source>
</reference>
<feature type="domain" description="HTH lysR-type" evidence="5">
    <location>
        <begin position="1"/>
        <end position="58"/>
    </location>
</feature>
<dbReference type="Pfam" id="PF00126">
    <property type="entry name" value="HTH_1"/>
    <property type="match status" value="1"/>
</dbReference>
<accession>A0A853H1P0</accession>
<sequence length="293" mass="32961">MSSIRFMRTFVAISRLGSFSEAAEAVGLTQAAVSLQMRALEEEFGRVLFDRSGRLALLNAAGQELLPEIKALLDHYDRIRQPKQAAGQFVGQLTIGAIVSSMSILAKIVSQLKSEHKELGIRLVSGKSAELTHKVARGELDAAFVVGTGRRYPGTRWTMLYQEPLRIMTHVSIRTRQPQDILMQHPFLRFDRSQHTGRQIDRVLQKMGIMPEDFLELNTIEQLLGLVRRQVGVTILPLLKTQHDDDLNDIRIIPLPSSLDAPTRDIGMIERRDNRQQAITQALYERYAAALLG</sequence>
<dbReference type="SUPFAM" id="SSF53850">
    <property type="entry name" value="Periplasmic binding protein-like II"/>
    <property type="match status" value="1"/>
</dbReference>
<evidence type="ECO:0000259" key="5">
    <source>
        <dbReference type="PROSITE" id="PS50931"/>
    </source>
</evidence>
<evidence type="ECO:0000256" key="3">
    <source>
        <dbReference type="ARBA" id="ARBA00023125"/>
    </source>
</evidence>
<dbReference type="AlphaFoldDB" id="A0A853H1P0"/>
<dbReference type="Proteomes" id="UP000554144">
    <property type="component" value="Unassembled WGS sequence"/>
</dbReference>
<comment type="caution">
    <text evidence="6">The sequence shown here is derived from an EMBL/GenBank/DDBJ whole genome shotgun (WGS) entry which is preliminary data.</text>
</comment>
<dbReference type="RefSeq" id="WP_130040531.1">
    <property type="nucleotide sequence ID" value="NZ_JACCEV010000005.1"/>
</dbReference>
<dbReference type="PANTHER" id="PTHR30126">
    <property type="entry name" value="HTH-TYPE TRANSCRIPTIONAL REGULATOR"/>
    <property type="match status" value="1"/>
</dbReference>
<dbReference type="InterPro" id="IPR000847">
    <property type="entry name" value="LysR_HTH_N"/>
</dbReference>
<dbReference type="PRINTS" id="PR00039">
    <property type="entry name" value="HTHLYSR"/>
</dbReference>
<comment type="similarity">
    <text evidence="1">Belongs to the LysR transcriptional regulatory family.</text>
</comment>
<proteinExistence type="inferred from homology"/>
<dbReference type="Gene3D" id="1.10.10.10">
    <property type="entry name" value="Winged helix-like DNA-binding domain superfamily/Winged helix DNA-binding domain"/>
    <property type="match status" value="1"/>
</dbReference>
<evidence type="ECO:0000313" key="6">
    <source>
        <dbReference type="EMBL" id="NYT86876.1"/>
    </source>
</evidence>
<dbReference type="EMBL" id="JACCEV010000005">
    <property type="protein sequence ID" value="NYT86876.1"/>
    <property type="molecule type" value="Genomic_DNA"/>
</dbReference>
<keyword evidence="3" id="KW-0238">DNA-binding</keyword>
<keyword evidence="4" id="KW-0804">Transcription</keyword>
<dbReference type="PROSITE" id="PS50931">
    <property type="entry name" value="HTH_LYSR"/>
    <property type="match status" value="1"/>
</dbReference>
<name>A0A853H1P0_9BURK</name>
<dbReference type="SUPFAM" id="SSF46785">
    <property type="entry name" value="Winged helix' DNA-binding domain"/>
    <property type="match status" value="1"/>
</dbReference>
<evidence type="ECO:0000256" key="4">
    <source>
        <dbReference type="ARBA" id="ARBA00023163"/>
    </source>
</evidence>
<gene>
    <name evidence="6" type="ORF">H0A62_14825</name>
</gene>
<evidence type="ECO:0000256" key="1">
    <source>
        <dbReference type="ARBA" id="ARBA00009437"/>
    </source>
</evidence>
<keyword evidence="2" id="KW-0805">Transcription regulation</keyword>
<dbReference type="PANTHER" id="PTHR30126:SF94">
    <property type="entry name" value="LYSR FAMILY TRANSCRIPTIONAL REGULATOR"/>
    <property type="match status" value="1"/>
</dbReference>
<protein>
    <submittedName>
        <fullName evidence="6">LysR family transcriptional regulator</fullName>
    </submittedName>
</protein>
<dbReference type="OrthoDB" id="8707631at2"/>
<dbReference type="GO" id="GO:0003700">
    <property type="term" value="F:DNA-binding transcription factor activity"/>
    <property type="evidence" value="ECO:0007669"/>
    <property type="project" value="InterPro"/>
</dbReference>
<dbReference type="Gene3D" id="3.40.190.10">
    <property type="entry name" value="Periplasmic binding protein-like II"/>
    <property type="match status" value="2"/>
</dbReference>
<dbReference type="GO" id="GO:0000976">
    <property type="term" value="F:transcription cis-regulatory region binding"/>
    <property type="evidence" value="ECO:0007669"/>
    <property type="project" value="TreeGrafter"/>
</dbReference>
<keyword evidence="7" id="KW-1185">Reference proteome</keyword>
<dbReference type="InterPro" id="IPR036390">
    <property type="entry name" value="WH_DNA-bd_sf"/>
</dbReference>
<organism evidence="6 7">
    <name type="scientific">Pollutimonas harenae</name>
    <dbReference type="NCBI Taxonomy" id="657015"/>
    <lineage>
        <taxon>Bacteria</taxon>
        <taxon>Pseudomonadati</taxon>
        <taxon>Pseudomonadota</taxon>
        <taxon>Betaproteobacteria</taxon>
        <taxon>Burkholderiales</taxon>
        <taxon>Alcaligenaceae</taxon>
        <taxon>Pollutimonas</taxon>
    </lineage>
</organism>
<evidence type="ECO:0000256" key="2">
    <source>
        <dbReference type="ARBA" id="ARBA00023015"/>
    </source>
</evidence>
<dbReference type="InterPro" id="IPR036388">
    <property type="entry name" value="WH-like_DNA-bd_sf"/>
</dbReference>